<evidence type="ECO:0000313" key="6">
    <source>
        <dbReference type="EMBL" id="RLV57480.1"/>
    </source>
</evidence>
<dbReference type="PANTHER" id="PTHR43019">
    <property type="entry name" value="SERINE ENDOPROTEASE DEGS"/>
    <property type="match status" value="1"/>
</dbReference>
<feature type="transmembrane region" description="Helical" evidence="5">
    <location>
        <begin position="32"/>
        <end position="49"/>
    </location>
</feature>
<protein>
    <submittedName>
        <fullName evidence="6">Serine protease</fullName>
    </submittedName>
</protein>
<dbReference type="GO" id="GO:0016020">
    <property type="term" value="C:membrane"/>
    <property type="evidence" value="ECO:0007669"/>
    <property type="project" value="UniProtKB-SubCell"/>
</dbReference>
<evidence type="ECO:0000313" key="7">
    <source>
        <dbReference type="Proteomes" id="UP000282515"/>
    </source>
</evidence>
<dbReference type="Gene3D" id="2.40.10.10">
    <property type="entry name" value="Trypsin-like serine proteases"/>
    <property type="match status" value="2"/>
</dbReference>
<evidence type="ECO:0000256" key="4">
    <source>
        <dbReference type="ARBA" id="ARBA00023136"/>
    </source>
</evidence>
<dbReference type="RefSeq" id="WP_121792886.1">
    <property type="nucleotide sequence ID" value="NZ_RDBF01000001.1"/>
</dbReference>
<evidence type="ECO:0000256" key="2">
    <source>
        <dbReference type="ARBA" id="ARBA00022692"/>
    </source>
</evidence>
<dbReference type="SUPFAM" id="SSF50494">
    <property type="entry name" value="Trypsin-like serine proteases"/>
    <property type="match status" value="1"/>
</dbReference>
<keyword evidence="2 5" id="KW-0812">Transmembrane</keyword>
<dbReference type="Pfam" id="PF13365">
    <property type="entry name" value="Trypsin_2"/>
    <property type="match status" value="1"/>
</dbReference>
<proteinExistence type="predicted"/>
<dbReference type="InterPro" id="IPR047680">
    <property type="entry name" value="MarP-like"/>
</dbReference>
<dbReference type="EMBL" id="RDBF01000001">
    <property type="protein sequence ID" value="RLV57480.1"/>
    <property type="molecule type" value="Genomic_DNA"/>
</dbReference>
<keyword evidence="6" id="KW-0645">Protease</keyword>
<name>A0A3L8PQ84_9ACTN</name>
<feature type="transmembrane region" description="Helical" evidence="5">
    <location>
        <begin position="88"/>
        <end position="113"/>
    </location>
</feature>
<keyword evidence="7" id="KW-1185">Reference proteome</keyword>
<dbReference type="GO" id="GO:0009403">
    <property type="term" value="P:toxin biosynthetic process"/>
    <property type="evidence" value="ECO:0007669"/>
    <property type="project" value="InterPro"/>
</dbReference>
<gene>
    <name evidence="6" type="ORF">D9V41_02300</name>
</gene>
<dbReference type="OrthoDB" id="9766361at2"/>
<dbReference type="NCBIfam" id="NF033740">
    <property type="entry name" value="MarP_fam_protase"/>
    <property type="match status" value="1"/>
</dbReference>
<dbReference type="InterPro" id="IPR001940">
    <property type="entry name" value="Peptidase_S1C"/>
</dbReference>
<dbReference type="Proteomes" id="UP000282515">
    <property type="component" value="Unassembled WGS sequence"/>
</dbReference>
<dbReference type="GO" id="GO:0006508">
    <property type="term" value="P:proteolysis"/>
    <property type="evidence" value="ECO:0007669"/>
    <property type="project" value="UniProtKB-KW"/>
</dbReference>
<organism evidence="6 7">
    <name type="scientific">Aeromicrobium phragmitis</name>
    <dbReference type="NCBI Taxonomy" id="2478914"/>
    <lineage>
        <taxon>Bacteria</taxon>
        <taxon>Bacillati</taxon>
        <taxon>Actinomycetota</taxon>
        <taxon>Actinomycetes</taxon>
        <taxon>Propionibacteriales</taxon>
        <taxon>Nocardioidaceae</taxon>
        <taxon>Aeromicrobium</taxon>
    </lineage>
</organism>
<keyword evidence="4 5" id="KW-0472">Membrane</keyword>
<feature type="transmembrane region" description="Helical" evidence="5">
    <location>
        <begin position="55"/>
        <end position="76"/>
    </location>
</feature>
<dbReference type="InterPro" id="IPR009003">
    <property type="entry name" value="Peptidase_S1_PA"/>
</dbReference>
<dbReference type="PRINTS" id="PR00834">
    <property type="entry name" value="PROTEASES2C"/>
</dbReference>
<evidence type="ECO:0000256" key="1">
    <source>
        <dbReference type="ARBA" id="ARBA00004141"/>
    </source>
</evidence>
<dbReference type="InterPro" id="IPR003825">
    <property type="entry name" value="Colicin-V_CvpA"/>
</dbReference>
<keyword evidence="3 5" id="KW-1133">Transmembrane helix</keyword>
<dbReference type="PANTHER" id="PTHR43019:SF23">
    <property type="entry name" value="PROTEASE DO-LIKE 5, CHLOROPLASTIC"/>
    <property type="match status" value="1"/>
</dbReference>
<evidence type="ECO:0000256" key="3">
    <source>
        <dbReference type="ARBA" id="ARBA00022989"/>
    </source>
</evidence>
<feature type="transmembrane region" description="Helical" evidence="5">
    <location>
        <begin position="6"/>
        <end position="25"/>
    </location>
</feature>
<dbReference type="AlphaFoldDB" id="A0A3L8PQ84"/>
<dbReference type="Pfam" id="PF02674">
    <property type="entry name" value="Colicin_V"/>
    <property type="match status" value="1"/>
</dbReference>
<dbReference type="InterPro" id="IPR043504">
    <property type="entry name" value="Peptidase_S1_PA_chymotrypsin"/>
</dbReference>
<dbReference type="GO" id="GO:0004252">
    <property type="term" value="F:serine-type endopeptidase activity"/>
    <property type="evidence" value="ECO:0007669"/>
    <property type="project" value="InterPro"/>
</dbReference>
<keyword evidence="6" id="KW-0378">Hydrolase</keyword>
<accession>A0A3L8PQ84</accession>
<comment type="caution">
    <text evidence="6">The sequence shown here is derived from an EMBL/GenBank/DDBJ whole genome shotgun (WGS) entry which is preliminary data.</text>
</comment>
<evidence type="ECO:0000256" key="5">
    <source>
        <dbReference type="SAM" id="Phobius"/>
    </source>
</evidence>
<reference evidence="6 7" key="1">
    <citation type="submission" date="2018-10" db="EMBL/GenBank/DDBJ databases">
        <title>Aeromicrobium sp. 9W16Y-2 whole genome shotgun sequence.</title>
        <authorList>
            <person name="Li F."/>
        </authorList>
    </citation>
    <scope>NUCLEOTIDE SEQUENCE [LARGE SCALE GENOMIC DNA]</scope>
    <source>
        <strain evidence="6 7">9W16Y-2</strain>
    </source>
</reference>
<comment type="subcellular location">
    <subcellularLocation>
        <location evidence="1">Membrane</location>
        <topology evidence="1">Multi-pass membrane protein</topology>
    </subcellularLocation>
</comment>
<sequence length="383" mass="39488">MNTLDLILLGLVALYAASGFVHGFVLNLIEGIGLIAGGLIGVVVAPWIFGDGRPLLALLFVVGCLLAGQFIGRLAGRDFRVTEWPWRAVDAVAGAALGVVAVLAAAWALGYAVSGATIPYLSQAVRTSAILERVDRVMPSQASDVLATFSRSLTDDVFPRYLEPFQPEVITSIEPPDDATLALPGVQSASGSVVKIVGSAQCGRGIEGSGFVYADGRIMTNAHVIAGVSDPIVEVDGRRVSAVPVVFDPAMDIAVLRTESLGVPALEFDTSGAAGDAAAVLGYPENGPFDARAARIRDVTTMRATDIYGQGEHPREAFSVRSLVRSGNSGGPLVSEDGQVYGVIFAASVSDPSTGYAVTAQQAAGNAQAGITATQRVSTGGCV</sequence>